<dbReference type="Pfam" id="PF13399">
    <property type="entry name" value="LytR_C"/>
    <property type="match status" value="1"/>
</dbReference>
<keyword evidence="7" id="KW-1185">Reference proteome</keyword>
<dbReference type="Gene3D" id="3.30.70.2390">
    <property type="match status" value="1"/>
</dbReference>
<evidence type="ECO:0000313" key="7">
    <source>
        <dbReference type="Proteomes" id="UP000664332"/>
    </source>
</evidence>
<evidence type="ECO:0000259" key="4">
    <source>
        <dbReference type="Pfam" id="PF03816"/>
    </source>
</evidence>
<name>A0A939E054_9CORY</name>
<comment type="caution">
    <text evidence="6">The sequence shown here is derived from an EMBL/GenBank/DDBJ whole genome shotgun (WGS) entry which is preliminary data.</text>
</comment>
<evidence type="ECO:0000256" key="1">
    <source>
        <dbReference type="ARBA" id="ARBA00006068"/>
    </source>
</evidence>
<feature type="domain" description="LytR/CpsA/Psr regulator C-terminal" evidence="5">
    <location>
        <begin position="439"/>
        <end position="524"/>
    </location>
</feature>
<gene>
    <name evidence="6" type="ORF">JZY06_07655</name>
</gene>
<evidence type="ECO:0000313" key="6">
    <source>
        <dbReference type="EMBL" id="MBN9644485.1"/>
    </source>
</evidence>
<dbReference type="PANTHER" id="PTHR33392:SF6">
    <property type="entry name" value="POLYISOPRENYL-TEICHOIC ACID--PEPTIDOGLYCAN TEICHOIC ACID TRANSFERASE TAGU"/>
    <property type="match status" value="1"/>
</dbReference>
<evidence type="ECO:0000256" key="2">
    <source>
        <dbReference type="SAM" id="MobiDB-lite"/>
    </source>
</evidence>
<dbReference type="InterPro" id="IPR004474">
    <property type="entry name" value="LytR_CpsA_psr"/>
</dbReference>
<feature type="compositionally biased region" description="Polar residues" evidence="2">
    <location>
        <begin position="536"/>
        <end position="546"/>
    </location>
</feature>
<proteinExistence type="inferred from homology"/>
<dbReference type="Proteomes" id="UP000664332">
    <property type="component" value="Unassembled WGS sequence"/>
</dbReference>
<feature type="transmembrane region" description="Helical" evidence="3">
    <location>
        <begin position="72"/>
        <end position="92"/>
    </location>
</feature>
<evidence type="ECO:0000259" key="5">
    <source>
        <dbReference type="Pfam" id="PF13399"/>
    </source>
</evidence>
<dbReference type="EMBL" id="JAFLEQ010000014">
    <property type="protein sequence ID" value="MBN9644485.1"/>
    <property type="molecule type" value="Genomic_DNA"/>
</dbReference>
<feature type="domain" description="Cell envelope-related transcriptional attenuator" evidence="4">
    <location>
        <begin position="166"/>
        <end position="336"/>
    </location>
</feature>
<accession>A0A939E054</accession>
<dbReference type="InterPro" id="IPR027381">
    <property type="entry name" value="LytR/CpsA/Psr_C"/>
</dbReference>
<dbReference type="AlphaFoldDB" id="A0A939E054"/>
<keyword evidence="3" id="KW-0812">Transmembrane</keyword>
<organism evidence="6 7">
    <name type="scientific">Corynebacterium mendelii</name>
    <dbReference type="NCBI Taxonomy" id="2765362"/>
    <lineage>
        <taxon>Bacteria</taxon>
        <taxon>Bacillati</taxon>
        <taxon>Actinomycetota</taxon>
        <taxon>Actinomycetes</taxon>
        <taxon>Mycobacteriales</taxon>
        <taxon>Corynebacteriaceae</taxon>
        <taxon>Corynebacterium</taxon>
    </lineage>
</organism>
<reference evidence="6" key="1">
    <citation type="submission" date="2021-03" db="EMBL/GenBank/DDBJ databases">
        <authorList>
            <person name="Sun Q."/>
        </authorList>
    </citation>
    <scope>NUCLEOTIDE SEQUENCE</scope>
    <source>
        <strain evidence="6">CCM 8862</strain>
    </source>
</reference>
<evidence type="ECO:0000256" key="3">
    <source>
        <dbReference type="SAM" id="Phobius"/>
    </source>
</evidence>
<dbReference type="PANTHER" id="PTHR33392">
    <property type="entry name" value="POLYISOPRENYL-TEICHOIC ACID--PEPTIDOGLYCAN TEICHOIC ACID TRANSFERASE TAGU"/>
    <property type="match status" value="1"/>
</dbReference>
<dbReference type="Gene3D" id="3.40.630.190">
    <property type="entry name" value="LCP protein"/>
    <property type="match status" value="1"/>
</dbReference>
<dbReference type="NCBIfam" id="TIGR00350">
    <property type="entry name" value="lytR_cpsA_psr"/>
    <property type="match status" value="1"/>
</dbReference>
<dbReference type="Pfam" id="PF03816">
    <property type="entry name" value="LytR_cpsA_psr"/>
    <property type="match status" value="1"/>
</dbReference>
<sequence length="573" mass="59188">MQPHPRPIIYLQQRFAPGAAPACSPPACGHRPHPTTPPGVFVASPSRPVRDIHAAPVPANPAAQSGPRFVRILVAVLAVMVLAVSGAGWATVGRISEDIKSDSALHLGEEIAGGGGAMKAPVHGEAADGATDILLVGSDSRADAQGNPLTPEEIAMLRAGDEQNDNTDTIMVIRVPNDGSSATAISIPRDTYIHDPKMGNLKINGVYSSYKAAKATQLVEQGVTDQQTIDEKSTEAGRAALIRAISRLTGVTVDHYAEIGLLGFVLLTDAVGGVDVCLNNAVYDEFSQADFPAGVQTLGGPDALSFVRQRHGLPRGDLDRITRQQAFMASLVNKVLSNGTLSSPAKLSSLADAVRRSVIIDQGWDIMGFANQLQNLAGGKVKFATIPVTSIDGVGDYGESVVTVSVPEIHAFFKTLLGSQSPSPSPTAPTTTEAPRKTLEVHTLNATTTSGLAGRVAGAVKNMGYPIGEIGNAPDGLYTYSQVLADDTTDPDVIALAKDLGGLPVEQAQSLEPGEAVIAVADDYTGPKSDEPLSADGTTGTGTPSVIGQPGEAPAPPTTPVIDGGGNGPRCVN</sequence>
<feature type="compositionally biased region" description="Gly residues" evidence="2">
    <location>
        <begin position="563"/>
        <end position="573"/>
    </location>
</feature>
<feature type="region of interest" description="Disordered" evidence="2">
    <location>
        <begin position="524"/>
        <end position="573"/>
    </location>
</feature>
<dbReference type="InterPro" id="IPR050922">
    <property type="entry name" value="LytR/CpsA/Psr_CW_biosynth"/>
</dbReference>
<keyword evidence="3" id="KW-1133">Transmembrane helix</keyword>
<protein>
    <submittedName>
        <fullName evidence="6">LCP family protein</fullName>
    </submittedName>
</protein>
<keyword evidence="3" id="KW-0472">Membrane</keyword>
<comment type="similarity">
    <text evidence="1">Belongs to the LytR/CpsA/Psr (LCP) family.</text>
</comment>